<keyword evidence="1" id="KW-0732">Signal</keyword>
<evidence type="ECO:0000313" key="3">
    <source>
        <dbReference type="Proteomes" id="UP001597601"/>
    </source>
</evidence>
<name>A0ABW5XU29_9SPHI</name>
<evidence type="ECO:0000256" key="1">
    <source>
        <dbReference type="SAM" id="SignalP"/>
    </source>
</evidence>
<feature type="chain" id="PRO_5045969552" evidence="1">
    <location>
        <begin position="42"/>
        <end position="192"/>
    </location>
</feature>
<accession>A0ABW5XU29</accession>
<sequence>MKNLNIEKATMPNAVKTVNMKFLYSLCAALFLLTSSLSTKAQTTGSGTYDDPYEFVWDVSDYDGSLYYYNSFYNDQSGMSNNWGASNSGNDCWIKLTITTTSTLTVFSGTTSGYDPYDNAIHLVNSTRSYDLEYNDDNPAAYGSSYPLSGAISYTVSPGVYYIVLDGTDKPDVYPNPNHVRNGGVSMAFEIH</sequence>
<organism evidence="2 3">
    <name type="scientific">Mucilaginibacter antarcticus</name>
    <dbReference type="NCBI Taxonomy" id="1855725"/>
    <lineage>
        <taxon>Bacteria</taxon>
        <taxon>Pseudomonadati</taxon>
        <taxon>Bacteroidota</taxon>
        <taxon>Sphingobacteriia</taxon>
        <taxon>Sphingobacteriales</taxon>
        <taxon>Sphingobacteriaceae</taxon>
        <taxon>Mucilaginibacter</taxon>
    </lineage>
</organism>
<reference evidence="3" key="1">
    <citation type="journal article" date="2019" name="Int. J. Syst. Evol. Microbiol.">
        <title>The Global Catalogue of Microorganisms (GCM) 10K type strain sequencing project: providing services to taxonomists for standard genome sequencing and annotation.</title>
        <authorList>
            <consortium name="The Broad Institute Genomics Platform"/>
            <consortium name="The Broad Institute Genome Sequencing Center for Infectious Disease"/>
            <person name="Wu L."/>
            <person name="Ma J."/>
        </authorList>
    </citation>
    <scope>NUCLEOTIDE SEQUENCE [LARGE SCALE GENOMIC DNA]</scope>
    <source>
        <strain evidence="3">KCTC 52232</strain>
    </source>
</reference>
<keyword evidence="3" id="KW-1185">Reference proteome</keyword>
<dbReference type="Proteomes" id="UP001597601">
    <property type="component" value="Unassembled WGS sequence"/>
</dbReference>
<dbReference type="EMBL" id="JBHUON010000025">
    <property type="protein sequence ID" value="MFD2866357.1"/>
    <property type="molecule type" value="Genomic_DNA"/>
</dbReference>
<protein>
    <submittedName>
        <fullName evidence="2">Uncharacterized protein</fullName>
    </submittedName>
</protein>
<feature type="signal peptide" evidence="1">
    <location>
        <begin position="1"/>
        <end position="41"/>
    </location>
</feature>
<proteinExistence type="predicted"/>
<evidence type="ECO:0000313" key="2">
    <source>
        <dbReference type="EMBL" id="MFD2866357.1"/>
    </source>
</evidence>
<dbReference type="RefSeq" id="WP_377129918.1">
    <property type="nucleotide sequence ID" value="NZ_JBHUHN010000001.1"/>
</dbReference>
<comment type="caution">
    <text evidence="2">The sequence shown here is derived from an EMBL/GenBank/DDBJ whole genome shotgun (WGS) entry which is preliminary data.</text>
</comment>
<gene>
    <name evidence="2" type="ORF">ACFSYC_16795</name>
</gene>